<dbReference type="InterPro" id="IPR004627">
    <property type="entry name" value="L-Threonine_3-DHase"/>
</dbReference>
<dbReference type="InterPro" id="IPR036291">
    <property type="entry name" value="NAD(P)-bd_dom_sf"/>
</dbReference>
<dbReference type="SUPFAM" id="SSF51735">
    <property type="entry name" value="NAD(P)-binding Rossmann-fold domains"/>
    <property type="match status" value="1"/>
</dbReference>
<dbReference type="NCBIfam" id="TIGR00692">
    <property type="entry name" value="tdh"/>
    <property type="match status" value="1"/>
</dbReference>
<comment type="subunit">
    <text evidence="6">Homotetramer.</text>
</comment>
<feature type="binding site" evidence="6">
    <location>
        <position position="111"/>
    </location>
    <ligand>
        <name>Zn(2+)</name>
        <dbReference type="ChEBI" id="CHEBI:29105"/>
        <label>2</label>
    </ligand>
</feature>
<dbReference type="GO" id="GO:0008743">
    <property type="term" value="F:L-threonine 3-dehydrogenase activity"/>
    <property type="evidence" value="ECO:0007669"/>
    <property type="project" value="UniProtKB-EC"/>
</dbReference>
<reference evidence="9 10" key="1">
    <citation type="submission" date="2021-03" db="EMBL/GenBank/DDBJ databases">
        <title>Genomic Encyclopedia of Type Strains, Phase IV (KMG-IV): sequencing the most valuable type-strain genomes for metagenomic binning, comparative biology and taxonomic classification.</title>
        <authorList>
            <person name="Goeker M."/>
        </authorList>
    </citation>
    <scope>NUCLEOTIDE SEQUENCE [LARGE SCALE GENOMIC DNA]</scope>
    <source>
        <strain evidence="9 10">DSM 27138</strain>
    </source>
</reference>
<dbReference type="Proteomes" id="UP001519289">
    <property type="component" value="Unassembled WGS sequence"/>
</dbReference>
<dbReference type="InterPro" id="IPR050129">
    <property type="entry name" value="Zn_alcohol_dh"/>
</dbReference>
<comment type="caution">
    <text evidence="9">The sequence shown here is derived from an EMBL/GenBank/DDBJ whole genome shotgun (WGS) entry which is preliminary data.</text>
</comment>
<feature type="active site" description="Charge relay system" evidence="6">
    <location>
        <position position="44"/>
    </location>
</feature>
<keyword evidence="5 6" id="KW-0520">NAD</keyword>
<evidence type="ECO:0000256" key="4">
    <source>
        <dbReference type="ARBA" id="ARBA00023002"/>
    </source>
</evidence>
<feature type="binding site" evidence="6">
    <location>
        <position position="103"/>
    </location>
    <ligand>
        <name>Zn(2+)</name>
        <dbReference type="ChEBI" id="CHEBI:29105"/>
        <label>2</label>
    </ligand>
</feature>
<evidence type="ECO:0000313" key="9">
    <source>
        <dbReference type="EMBL" id="MBP2016666.1"/>
    </source>
</evidence>
<organism evidence="9 10">
    <name type="scientific">Symbiobacterium terraclitae</name>
    <dbReference type="NCBI Taxonomy" id="557451"/>
    <lineage>
        <taxon>Bacteria</taxon>
        <taxon>Bacillati</taxon>
        <taxon>Bacillota</taxon>
        <taxon>Clostridia</taxon>
        <taxon>Eubacteriales</taxon>
        <taxon>Symbiobacteriaceae</taxon>
        <taxon>Symbiobacterium</taxon>
    </lineage>
</organism>
<keyword evidence="4 6" id="KW-0560">Oxidoreductase</keyword>
<evidence type="ECO:0000259" key="8">
    <source>
        <dbReference type="SMART" id="SM00829"/>
    </source>
</evidence>
<name>A0ABS4JP75_9FIRM</name>
<evidence type="ECO:0000256" key="2">
    <source>
        <dbReference type="ARBA" id="ARBA00022723"/>
    </source>
</evidence>
<feature type="binding site" evidence="6">
    <location>
        <position position="100"/>
    </location>
    <ligand>
        <name>Zn(2+)</name>
        <dbReference type="ChEBI" id="CHEBI:29105"/>
        <label>2</label>
    </ligand>
</feature>
<dbReference type="InterPro" id="IPR013154">
    <property type="entry name" value="ADH-like_N"/>
</dbReference>
<evidence type="ECO:0000256" key="5">
    <source>
        <dbReference type="ARBA" id="ARBA00023027"/>
    </source>
</evidence>
<dbReference type="Gene3D" id="3.90.180.10">
    <property type="entry name" value="Medium-chain alcohol dehydrogenases, catalytic domain"/>
    <property type="match status" value="1"/>
</dbReference>
<keyword evidence="1 6" id="KW-0963">Cytoplasm</keyword>
<dbReference type="NCBIfam" id="NF003808">
    <property type="entry name" value="PRK05396.1"/>
    <property type="match status" value="1"/>
</dbReference>
<dbReference type="InterPro" id="IPR011032">
    <property type="entry name" value="GroES-like_sf"/>
</dbReference>
<dbReference type="SMART" id="SM00829">
    <property type="entry name" value="PKS_ER"/>
    <property type="match status" value="1"/>
</dbReference>
<dbReference type="InterPro" id="IPR020843">
    <property type="entry name" value="ER"/>
</dbReference>
<dbReference type="PANTHER" id="PTHR43401:SF2">
    <property type="entry name" value="L-THREONINE 3-DEHYDROGENASE"/>
    <property type="match status" value="1"/>
</dbReference>
<feature type="active site" description="Charge relay system" evidence="6">
    <location>
        <position position="47"/>
    </location>
</feature>
<accession>A0ABS4JP75</accession>
<feature type="binding site" evidence="6">
    <location>
        <begin position="291"/>
        <end position="292"/>
    </location>
    <ligand>
        <name>NAD(+)</name>
        <dbReference type="ChEBI" id="CHEBI:57540"/>
    </ligand>
</feature>
<feature type="site" description="Important for catalytic activity for the proton relay mechanism but does not participate directly in the coordination of zinc atom" evidence="6">
    <location>
        <position position="152"/>
    </location>
</feature>
<dbReference type="Gene3D" id="3.40.50.720">
    <property type="entry name" value="NAD(P)-binding Rossmann-like Domain"/>
    <property type="match status" value="1"/>
</dbReference>
<feature type="binding site" evidence="6">
    <location>
        <position position="179"/>
    </location>
    <ligand>
        <name>NAD(+)</name>
        <dbReference type="ChEBI" id="CHEBI:57540"/>
    </ligand>
</feature>
<comment type="catalytic activity">
    <reaction evidence="6">
        <text>L-threonine + NAD(+) = (2S)-2-amino-3-oxobutanoate + NADH + H(+)</text>
        <dbReference type="Rhea" id="RHEA:13161"/>
        <dbReference type="ChEBI" id="CHEBI:15378"/>
        <dbReference type="ChEBI" id="CHEBI:57540"/>
        <dbReference type="ChEBI" id="CHEBI:57926"/>
        <dbReference type="ChEBI" id="CHEBI:57945"/>
        <dbReference type="ChEBI" id="CHEBI:78948"/>
        <dbReference type="EC" id="1.1.1.103"/>
    </reaction>
</comment>
<keyword evidence="2 6" id="KW-0479">Metal-binding</keyword>
<feature type="binding site" evidence="6">
    <location>
        <position position="199"/>
    </location>
    <ligand>
        <name>NAD(+)</name>
        <dbReference type="ChEBI" id="CHEBI:57540"/>
    </ligand>
</feature>
<comment type="pathway">
    <text evidence="6">Amino-acid degradation; L-threonine degradation via oxydo-reductase pathway; glycine from L-threonine: step 1/2.</text>
</comment>
<dbReference type="Pfam" id="PF00107">
    <property type="entry name" value="ADH_zinc_N"/>
    <property type="match status" value="1"/>
</dbReference>
<dbReference type="Pfam" id="PF08240">
    <property type="entry name" value="ADH_N"/>
    <property type="match status" value="1"/>
</dbReference>
<feature type="domain" description="Enoyl reductase (ER)" evidence="8">
    <location>
        <begin position="6"/>
        <end position="345"/>
    </location>
</feature>
<dbReference type="HAMAP" id="MF_00627">
    <property type="entry name" value="Thr_dehydrog"/>
    <property type="match status" value="1"/>
</dbReference>
<comment type="similarity">
    <text evidence="6">Belongs to the zinc-containing alcohol dehydrogenase family.</text>
</comment>
<feature type="binding site" evidence="6">
    <location>
        <position position="42"/>
    </location>
    <ligand>
        <name>Zn(2+)</name>
        <dbReference type="ChEBI" id="CHEBI:29105"/>
        <label>1</label>
        <note>catalytic</note>
    </ligand>
</feature>
<feature type="binding site" evidence="6">
    <location>
        <position position="97"/>
    </location>
    <ligand>
        <name>Zn(2+)</name>
        <dbReference type="ChEBI" id="CHEBI:29105"/>
        <label>2</label>
    </ligand>
</feature>
<comment type="function">
    <text evidence="6">Catalyzes the NAD(+)-dependent oxidation of L-threonine to 2-amino-3-ketobutyrate.</text>
</comment>
<dbReference type="CDD" id="cd05281">
    <property type="entry name" value="TDH"/>
    <property type="match status" value="1"/>
</dbReference>
<keyword evidence="3 6" id="KW-0862">Zinc</keyword>
<sequence length="351" mass="38067">MAETMRALRKLEAGPGAILQQVPIPTIGPRDVLVKVRAASVCGTDYHIYTWDPWSANRVKPPLTIGHELAGEVVAVGREVTACKVGDYVSAETHIVCNRCPRCHVGEYHLCENTKILGVDTDGVFAEYVAVPEQNVWVNDKDIPFELQSIQEPLGNAVHTALNGELTARSVLVTGCGPIGIMSIPVAKMAGAEIVIAMDVNEYRLDLARQLGADLLINPTKEDPIEAVRSVTRGYGADVVLEMSGNPTAIRQSLKAARNGARVSLLGLPGRPLELDLGADVVMRGLVLQGITGRKMWQTWYQVRSLYRAGLAERLKPLVTHRLPLEQVDTAMELMGSGRSGKVVLMPDLKA</sequence>
<dbReference type="EMBL" id="JAGGLG010000001">
    <property type="protein sequence ID" value="MBP2016666.1"/>
    <property type="molecule type" value="Genomic_DNA"/>
</dbReference>
<feature type="binding site" evidence="6">
    <location>
        <position position="67"/>
    </location>
    <ligand>
        <name>Zn(2+)</name>
        <dbReference type="ChEBI" id="CHEBI:29105"/>
        <label>1</label>
        <note>catalytic</note>
    </ligand>
</feature>
<dbReference type="RefSeq" id="WP_209464831.1">
    <property type="nucleotide sequence ID" value="NZ_JAGGLG010000001.1"/>
</dbReference>
<protein>
    <recommendedName>
        <fullName evidence="6 7">L-threonine 3-dehydrogenase</fullName>
        <shortName evidence="6">TDH</shortName>
        <ecNumber evidence="6 7">1.1.1.103</ecNumber>
    </recommendedName>
</protein>
<keyword evidence="10" id="KW-1185">Reference proteome</keyword>
<dbReference type="SUPFAM" id="SSF50129">
    <property type="entry name" value="GroES-like"/>
    <property type="match status" value="1"/>
</dbReference>
<evidence type="ECO:0000256" key="1">
    <source>
        <dbReference type="ARBA" id="ARBA00022490"/>
    </source>
</evidence>
<dbReference type="PANTHER" id="PTHR43401">
    <property type="entry name" value="L-THREONINE 3-DEHYDROGENASE"/>
    <property type="match status" value="1"/>
</dbReference>
<evidence type="ECO:0000256" key="7">
    <source>
        <dbReference type="NCBIfam" id="TIGR00692"/>
    </source>
</evidence>
<dbReference type="InterPro" id="IPR002328">
    <property type="entry name" value="ADH_Zn_CS"/>
</dbReference>
<comment type="subcellular location">
    <subcellularLocation>
        <location evidence="6">Cytoplasm</location>
    </subcellularLocation>
</comment>
<gene>
    <name evidence="6" type="primary">tdh</name>
    <name evidence="9" type="ORF">J2Z79_000039</name>
</gene>
<evidence type="ECO:0000313" key="10">
    <source>
        <dbReference type="Proteomes" id="UP001519289"/>
    </source>
</evidence>
<comment type="cofactor">
    <cofactor evidence="6">
        <name>Zn(2+)</name>
        <dbReference type="ChEBI" id="CHEBI:29105"/>
    </cofactor>
    <text evidence="6">Binds 2 Zn(2+) ions per subunit.</text>
</comment>
<evidence type="ECO:0000256" key="6">
    <source>
        <dbReference type="HAMAP-Rule" id="MF_00627"/>
    </source>
</evidence>
<dbReference type="EC" id="1.1.1.103" evidence="6 7"/>
<dbReference type="InterPro" id="IPR013149">
    <property type="entry name" value="ADH-like_C"/>
</dbReference>
<feature type="binding site" evidence="6">
    <location>
        <position position="204"/>
    </location>
    <ligand>
        <name>NAD(+)</name>
        <dbReference type="ChEBI" id="CHEBI:57540"/>
    </ligand>
</feature>
<evidence type="ECO:0000256" key="3">
    <source>
        <dbReference type="ARBA" id="ARBA00022833"/>
    </source>
</evidence>
<feature type="binding site" evidence="6">
    <location>
        <begin position="266"/>
        <end position="268"/>
    </location>
    <ligand>
        <name>NAD(+)</name>
        <dbReference type="ChEBI" id="CHEBI:57540"/>
    </ligand>
</feature>
<feature type="binding site" evidence="6">
    <location>
        <position position="68"/>
    </location>
    <ligand>
        <name>Zn(2+)</name>
        <dbReference type="ChEBI" id="CHEBI:29105"/>
        <label>1</label>
        <note>catalytic</note>
    </ligand>
</feature>
<proteinExistence type="inferred from homology"/>
<dbReference type="PROSITE" id="PS00059">
    <property type="entry name" value="ADH_ZINC"/>
    <property type="match status" value="1"/>
</dbReference>